<keyword evidence="3" id="KW-1185">Reference proteome</keyword>
<sequence>MDGMDKRQQQQRRGGPQRRAPGDRISAAEKASQSKKRMTKNAKYGFGGPKRLAKQNDAFS</sequence>
<evidence type="ECO:0000313" key="3">
    <source>
        <dbReference type="Proteomes" id="UP000054498"/>
    </source>
</evidence>
<dbReference type="InterPro" id="IPR008610">
    <property type="entry name" value="Ebp2"/>
</dbReference>
<evidence type="ECO:0000313" key="2">
    <source>
        <dbReference type="EMBL" id="KIY96775.1"/>
    </source>
</evidence>
<dbReference type="EMBL" id="KK102850">
    <property type="protein sequence ID" value="KIY96775.1"/>
    <property type="molecule type" value="Genomic_DNA"/>
</dbReference>
<feature type="region of interest" description="Disordered" evidence="1">
    <location>
        <begin position="1"/>
        <end position="60"/>
    </location>
</feature>
<reference evidence="2 3" key="1">
    <citation type="journal article" date="2013" name="BMC Genomics">
        <title>Reconstruction of the lipid metabolism for the microalga Monoraphidium neglectum from its genome sequence reveals characteristics suitable for biofuel production.</title>
        <authorList>
            <person name="Bogen C."/>
            <person name="Al-Dilaimi A."/>
            <person name="Albersmeier A."/>
            <person name="Wichmann J."/>
            <person name="Grundmann M."/>
            <person name="Rupp O."/>
            <person name="Lauersen K.J."/>
            <person name="Blifernez-Klassen O."/>
            <person name="Kalinowski J."/>
            <person name="Goesmann A."/>
            <person name="Mussgnug J.H."/>
            <person name="Kruse O."/>
        </authorList>
    </citation>
    <scope>NUCLEOTIDE SEQUENCE [LARGE SCALE GENOMIC DNA]</scope>
    <source>
        <strain evidence="2 3">SAG 48.87</strain>
    </source>
</reference>
<evidence type="ECO:0000256" key="1">
    <source>
        <dbReference type="SAM" id="MobiDB-lite"/>
    </source>
</evidence>
<dbReference type="GeneID" id="25728428"/>
<dbReference type="OrthoDB" id="443772at2759"/>
<dbReference type="AlphaFoldDB" id="A0A0D2MQ48"/>
<organism evidence="2 3">
    <name type="scientific">Monoraphidium neglectum</name>
    <dbReference type="NCBI Taxonomy" id="145388"/>
    <lineage>
        <taxon>Eukaryota</taxon>
        <taxon>Viridiplantae</taxon>
        <taxon>Chlorophyta</taxon>
        <taxon>core chlorophytes</taxon>
        <taxon>Chlorophyceae</taxon>
        <taxon>CS clade</taxon>
        <taxon>Sphaeropleales</taxon>
        <taxon>Selenastraceae</taxon>
        <taxon>Monoraphidium</taxon>
    </lineage>
</organism>
<accession>A0A0D2MQ48</accession>
<protein>
    <submittedName>
        <fullName evidence="2">Uncharacterized protein</fullName>
    </submittedName>
</protein>
<name>A0A0D2MQ48_9CHLO</name>
<dbReference type="RefSeq" id="XP_013895795.1">
    <property type="nucleotide sequence ID" value="XM_014040341.1"/>
</dbReference>
<dbReference type="Pfam" id="PF05890">
    <property type="entry name" value="Ebp2"/>
    <property type="match status" value="1"/>
</dbReference>
<proteinExistence type="predicted"/>
<feature type="non-terminal residue" evidence="2">
    <location>
        <position position="60"/>
    </location>
</feature>
<dbReference type="KEGG" id="mng:MNEG_11190"/>
<dbReference type="Proteomes" id="UP000054498">
    <property type="component" value="Unassembled WGS sequence"/>
</dbReference>
<gene>
    <name evidence="2" type="ORF">MNEG_11190</name>
</gene>